<evidence type="ECO:0000256" key="3">
    <source>
        <dbReference type="ARBA" id="ARBA00022692"/>
    </source>
</evidence>
<feature type="domain" description="ABC transporter" evidence="9">
    <location>
        <begin position="354"/>
        <end position="589"/>
    </location>
</feature>
<feature type="transmembrane region" description="Helical" evidence="8">
    <location>
        <begin position="185"/>
        <end position="206"/>
    </location>
</feature>
<accession>A0ABY7YZR0</accession>
<evidence type="ECO:0000313" key="12">
    <source>
        <dbReference type="Proteomes" id="UP001222118"/>
    </source>
</evidence>
<name>A0ABY7YZR0_9HYPH</name>
<evidence type="ECO:0000256" key="8">
    <source>
        <dbReference type="SAM" id="Phobius"/>
    </source>
</evidence>
<keyword evidence="4" id="KW-0547">Nucleotide-binding</keyword>
<dbReference type="PANTHER" id="PTHR24221:SF654">
    <property type="entry name" value="ATP-BINDING CASSETTE SUB-FAMILY B MEMBER 6"/>
    <property type="match status" value="1"/>
</dbReference>
<dbReference type="PROSITE" id="PS00211">
    <property type="entry name" value="ABC_TRANSPORTER_1"/>
    <property type="match status" value="1"/>
</dbReference>
<dbReference type="InterPro" id="IPR027417">
    <property type="entry name" value="P-loop_NTPase"/>
</dbReference>
<comment type="similarity">
    <text evidence="2">Belongs to the ABC transporter superfamily.</text>
</comment>
<dbReference type="GO" id="GO:0005524">
    <property type="term" value="F:ATP binding"/>
    <property type="evidence" value="ECO:0007669"/>
    <property type="project" value="UniProtKB-KW"/>
</dbReference>
<feature type="transmembrane region" description="Helical" evidence="8">
    <location>
        <begin position="151"/>
        <end position="173"/>
    </location>
</feature>
<evidence type="ECO:0000259" key="9">
    <source>
        <dbReference type="PROSITE" id="PS50893"/>
    </source>
</evidence>
<proteinExistence type="inferred from homology"/>
<organism evidence="11 12">
    <name type="scientific">Devosia rhodophyticola</name>
    <dbReference type="NCBI Taxonomy" id="3026423"/>
    <lineage>
        <taxon>Bacteria</taxon>
        <taxon>Pseudomonadati</taxon>
        <taxon>Pseudomonadota</taxon>
        <taxon>Alphaproteobacteria</taxon>
        <taxon>Hyphomicrobiales</taxon>
        <taxon>Devosiaceae</taxon>
        <taxon>Devosia</taxon>
    </lineage>
</organism>
<evidence type="ECO:0000256" key="4">
    <source>
        <dbReference type="ARBA" id="ARBA00022741"/>
    </source>
</evidence>
<keyword evidence="7 8" id="KW-0472">Membrane</keyword>
<keyword evidence="5 11" id="KW-0067">ATP-binding</keyword>
<keyword evidence="12" id="KW-1185">Reference proteome</keyword>
<keyword evidence="3 8" id="KW-0812">Transmembrane</keyword>
<comment type="subcellular location">
    <subcellularLocation>
        <location evidence="1">Cell membrane</location>
        <topology evidence="1">Multi-pass membrane protein</topology>
    </subcellularLocation>
</comment>
<dbReference type="Proteomes" id="UP001222118">
    <property type="component" value="Chromosome"/>
</dbReference>
<dbReference type="EMBL" id="CP118247">
    <property type="protein sequence ID" value="WDR06742.1"/>
    <property type="molecule type" value="Genomic_DNA"/>
</dbReference>
<dbReference type="SUPFAM" id="SSF90123">
    <property type="entry name" value="ABC transporter transmembrane region"/>
    <property type="match status" value="1"/>
</dbReference>
<dbReference type="PROSITE" id="PS50929">
    <property type="entry name" value="ABC_TM1F"/>
    <property type="match status" value="1"/>
</dbReference>
<feature type="domain" description="ABC transmembrane type-1" evidence="10">
    <location>
        <begin position="32"/>
        <end position="320"/>
    </location>
</feature>
<dbReference type="InterPro" id="IPR003439">
    <property type="entry name" value="ABC_transporter-like_ATP-bd"/>
</dbReference>
<dbReference type="SUPFAM" id="SSF52540">
    <property type="entry name" value="P-loop containing nucleoside triphosphate hydrolases"/>
    <property type="match status" value="1"/>
</dbReference>
<dbReference type="RefSeq" id="WP_282212255.1">
    <property type="nucleotide sequence ID" value="NZ_CP118247.1"/>
</dbReference>
<dbReference type="InterPro" id="IPR011527">
    <property type="entry name" value="ABC1_TM_dom"/>
</dbReference>
<evidence type="ECO:0000256" key="7">
    <source>
        <dbReference type="ARBA" id="ARBA00023136"/>
    </source>
</evidence>
<evidence type="ECO:0000259" key="10">
    <source>
        <dbReference type="PROSITE" id="PS50929"/>
    </source>
</evidence>
<feature type="transmembrane region" description="Helical" evidence="8">
    <location>
        <begin position="258"/>
        <end position="282"/>
    </location>
</feature>
<dbReference type="InterPro" id="IPR017871">
    <property type="entry name" value="ABC_transporter-like_CS"/>
</dbReference>
<dbReference type="SMART" id="SM00382">
    <property type="entry name" value="AAA"/>
    <property type="match status" value="1"/>
</dbReference>
<feature type="transmembrane region" description="Helical" evidence="8">
    <location>
        <begin position="76"/>
        <end position="101"/>
    </location>
</feature>
<evidence type="ECO:0000256" key="1">
    <source>
        <dbReference type="ARBA" id="ARBA00004651"/>
    </source>
</evidence>
<reference evidence="11 12" key="1">
    <citation type="submission" date="2023-02" db="EMBL/GenBank/DDBJ databases">
        <title>Devosia chondri sp. nov., isolated from the phycosphere of marine algae.</title>
        <authorList>
            <person name="Kim J.M."/>
            <person name="Lee J.K."/>
            <person name="Choi B.J."/>
            <person name="Bayburt H."/>
            <person name="Jeon C.O."/>
        </authorList>
    </citation>
    <scope>NUCLEOTIDE SEQUENCE [LARGE SCALE GENOMIC DNA]</scope>
    <source>
        <strain evidence="11 12">G2-5</strain>
    </source>
</reference>
<dbReference type="PROSITE" id="PS50893">
    <property type="entry name" value="ABC_TRANSPORTER_2"/>
    <property type="match status" value="1"/>
</dbReference>
<dbReference type="PANTHER" id="PTHR24221">
    <property type="entry name" value="ATP-BINDING CASSETTE SUB-FAMILY B"/>
    <property type="match status" value="1"/>
</dbReference>
<sequence length="602" mass="65548">MARFKLNIRGDAFRKVLGFTFGFWKQQPIRAVFTATLVLGATLAEAFSPLFAGKLVDAVASGSGQAAQFWDAAVTAFWIMAALYLASVVLRQLVFFSLIAFTLRIMSEVTTSAFHRVQRFSTDWHANSFAGSTVRKITRGMGALDLLNDTLLIALLPSLVMLFGATVILGMAWPVMGLVVGLGSLIYVGVTVVLSVGFVAPAGALANAWDTKMGGALADAVSCNTVVKAFGAETREESRLQRVVDKWRHRTRRVWQRGTINGGVQGLMMVIMQSAILGTALLLWQQGLASPGDITFVLTMFFVLSGHLRDVGQHIRNLQRSVNDMEELVQLYEQPLGVEDRPDAGAIAIGKGAIAFDNVTFQYGSHQTPLYADFSVSIAPGERVGLVGHSGSGKTTFVKLIQRLYDINSGDIRIDGQDIAGVQQSSLRGQIAIVQQEPILFHRSLADNIAYARPGASRAEVEMAARQASAHDFIVGLPKAYETMVGERGVKLSGGERQRVAIARAFLADAPILILDEATSSLDSESEVLIQEAMERLMVGRTTLVIAHRLSTVRALDRLLVFDKGRIVEEGRHEQLIQLSGGIYRRLFERQALELTKGLMIA</sequence>
<dbReference type="InterPro" id="IPR036640">
    <property type="entry name" value="ABC1_TM_sf"/>
</dbReference>
<evidence type="ECO:0000256" key="5">
    <source>
        <dbReference type="ARBA" id="ARBA00022840"/>
    </source>
</evidence>
<dbReference type="InterPro" id="IPR039421">
    <property type="entry name" value="Type_1_exporter"/>
</dbReference>
<dbReference type="InterPro" id="IPR003593">
    <property type="entry name" value="AAA+_ATPase"/>
</dbReference>
<dbReference type="Gene3D" id="1.20.1560.10">
    <property type="entry name" value="ABC transporter type 1, transmembrane domain"/>
    <property type="match status" value="1"/>
</dbReference>
<dbReference type="Pfam" id="PF00005">
    <property type="entry name" value="ABC_tran"/>
    <property type="match status" value="1"/>
</dbReference>
<evidence type="ECO:0000256" key="2">
    <source>
        <dbReference type="ARBA" id="ARBA00005417"/>
    </source>
</evidence>
<evidence type="ECO:0000256" key="6">
    <source>
        <dbReference type="ARBA" id="ARBA00022989"/>
    </source>
</evidence>
<evidence type="ECO:0000313" key="11">
    <source>
        <dbReference type="EMBL" id="WDR06742.1"/>
    </source>
</evidence>
<keyword evidence="6 8" id="KW-1133">Transmembrane helix</keyword>
<protein>
    <submittedName>
        <fullName evidence="11">ABC transporter ATP-binding protein</fullName>
    </submittedName>
</protein>
<dbReference type="Pfam" id="PF00664">
    <property type="entry name" value="ABC_membrane"/>
    <property type="match status" value="1"/>
</dbReference>
<dbReference type="Gene3D" id="3.40.50.300">
    <property type="entry name" value="P-loop containing nucleotide triphosphate hydrolases"/>
    <property type="match status" value="1"/>
</dbReference>
<gene>
    <name evidence="11" type="ORF">PSQ90_04620</name>
</gene>